<accession>A0A1R0H4U8</accession>
<protein>
    <submittedName>
        <fullName evidence="1">Uncharacterized protein</fullName>
    </submittedName>
</protein>
<evidence type="ECO:0000313" key="2">
    <source>
        <dbReference type="Proteomes" id="UP000187455"/>
    </source>
</evidence>
<keyword evidence="2" id="KW-1185">Reference proteome</keyword>
<dbReference type="EMBL" id="LSSL01000613">
    <property type="protein sequence ID" value="OLY84108.1"/>
    <property type="molecule type" value="Genomic_DNA"/>
</dbReference>
<proteinExistence type="predicted"/>
<organism evidence="1 2">
    <name type="scientific">Smittium mucronatum</name>
    <dbReference type="NCBI Taxonomy" id="133383"/>
    <lineage>
        <taxon>Eukaryota</taxon>
        <taxon>Fungi</taxon>
        <taxon>Fungi incertae sedis</taxon>
        <taxon>Zoopagomycota</taxon>
        <taxon>Kickxellomycotina</taxon>
        <taxon>Harpellomycetes</taxon>
        <taxon>Harpellales</taxon>
        <taxon>Legeriomycetaceae</taxon>
        <taxon>Smittium</taxon>
    </lineage>
</organism>
<evidence type="ECO:0000313" key="1">
    <source>
        <dbReference type="EMBL" id="OLY84108.1"/>
    </source>
</evidence>
<reference evidence="1 2" key="1">
    <citation type="journal article" date="2016" name="Mol. Biol. Evol.">
        <title>Genome-Wide Survey of Gut Fungi (Harpellales) Reveals the First Horizontally Transferred Ubiquitin Gene from a Mosquito Host.</title>
        <authorList>
            <person name="Wang Y."/>
            <person name="White M.M."/>
            <person name="Kvist S."/>
            <person name="Moncalvo J.M."/>
        </authorList>
    </citation>
    <scope>NUCLEOTIDE SEQUENCE [LARGE SCALE GENOMIC DNA]</scope>
    <source>
        <strain evidence="1 2">ALG-7-W6</strain>
    </source>
</reference>
<dbReference type="AlphaFoldDB" id="A0A1R0H4U8"/>
<dbReference type="Proteomes" id="UP000187455">
    <property type="component" value="Unassembled WGS sequence"/>
</dbReference>
<name>A0A1R0H4U8_9FUNG</name>
<sequence>MRDSKESGRQFEGPNRGYGCKCDHGALPHEGYAQPEQGTVGPVKGYCGGGASAASVSSAMVARGIYKNVSIFNNNENPLSNREMAEMYIIITYSETKSETYDELLRAKSHEDLFRIFGISRAQADSFISGLKFFKGGESQQQENQVQPEPIVGEDCAHVECAKPNDISSSVNGSNKRKIDAC</sequence>
<comment type="caution">
    <text evidence="1">The sequence shown here is derived from an EMBL/GenBank/DDBJ whole genome shotgun (WGS) entry which is preliminary data.</text>
</comment>
<gene>
    <name evidence="1" type="ORF">AYI68_g1735</name>
</gene>